<dbReference type="AlphaFoldDB" id="A0A1M7IXC1"/>
<keyword evidence="4" id="KW-0694">RNA-binding</keyword>
<dbReference type="GO" id="GO:1990904">
    <property type="term" value="C:ribonucleoprotein complex"/>
    <property type="evidence" value="ECO:0007669"/>
    <property type="project" value="UniProtKB-KW"/>
</dbReference>
<dbReference type="HAMAP" id="MF_00360">
    <property type="entry name" value="Ribosomal_bS6"/>
    <property type="match status" value="1"/>
</dbReference>
<dbReference type="Gene3D" id="3.30.70.60">
    <property type="match status" value="1"/>
</dbReference>
<dbReference type="GO" id="GO:0070181">
    <property type="term" value="F:small ribosomal subunit rRNA binding"/>
    <property type="evidence" value="ECO:0007669"/>
    <property type="project" value="TreeGrafter"/>
</dbReference>
<evidence type="ECO:0000256" key="2">
    <source>
        <dbReference type="ARBA" id="ARBA00035104"/>
    </source>
</evidence>
<dbReference type="NCBIfam" id="TIGR00166">
    <property type="entry name" value="S6"/>
    <property type="match status" value="1"/>
</dbReference>
<gene>
    <name evidence="4" type="primary">rpsF</name>
    <name evidence="5" type="ORF">SAMN02746066_02011</name>
</gene>
<comment type="function">
    <text evidence="2 4">Binds together with bS18 to 16S ribosomal RNA.</text>
</comment>
<evidence type="ECO:0000256" key="4">
    <source>
        <dbReference type="HAMAP-Rule" id="MF_00360"/>
    </source>
</evidence>
<dbReference type="GO" id="GO:0003735">
    <property type="term" value="F:structural constituent of ribosome"/>
    <property type="evidence" value="ECO:0007669"/>
    <property type="project" value="InterPro"/>
</dbReference>
<keyword evidence="4" id="KW-0699">rRNA-binding</keyword>
<dbReference type="PANTHER" id="PTHR21011">
    <property type="entry name" value="MITOCHONDRIAL 28S RIBOSOMAL PROTEIN S6"/>
    <property type="match status" value="1"/>
</dbReference>
<evidence type="ECO:0000313" key="5">
    <source>
        <dbReference type="EMBL" id="SHM45396.1"/>
    </source>
</evidence>
<organism evidence="5 6">
    <name type="scientific">Anaerosporobacter mobilis DSM 15930</name>
    <dbReference type="NCBI Taxonomy" id="1120996"/>
    <lineage>
        <taxon>Bacteria</taxon>
        <taxon>Bacillati</taxon>
        <taxon>Bacillota</taxon>
        <taxon>Clostridia</taxon>
        <taxon>Lachnospirales</taxon>
        <taxon>Lachnospiraceae</taxon>
        <taxon>Anaerosporobacter</taxon>
    </lineage>
</organism>
<dbReference type="SUPFAM" id="SSF54995">
    <property type="entry name" value="Ribosomal protein S6"/>
    <property type="match status" value="1"/>
</dbReference>
<dbReference type="InterPro" id="IPR000529">
    <property type="entry name" value="Ribosomal_bS6"/>
</dbReference>
<accession>A0A1M7IXC1</accession>
<dbReference type="Proteomes" id="UP000184038">
    <property type="component" value="Unassembled WGS sequence"/>
</dbReference>
<keyword evidence="4" id="KW-0687">Ribonucleoprotein</keyword>
<dbReference type="OrthoDB" id="9812702at2"/>
<name>A0A1M7IXC1_9FIRM</name>
<dbReference type="InterPro" id="IPR035980">
    <property type="entry name" value="Ribosomal_bS6_sf"/>
</dbReference>
<dbReference type="InterPro" id="IPR014717">
    <property type="entry name" value="Transl_elong_EF1B/ribsomal_bS6"/>
</dbReference>
<dbReference type="Pfam" id="PF01250">
    <property type="entry name" value="Ribosomal_S6"/>
    <property type="match status" value="1"/>
</dbReference>
<reference evidence="5 6" key="1">
    <citation type="submission" date="2016-11" db="EMBL/GenBank/DDBJ databases">
        <authorList>
            <person name="Jaros S."/>
            <person name="Januszkiewicz K."/>
            <person name="Wedrychowicz H."/>
        </authorList>
    </citation>
    <scope>NUCLEOTIDE SEQUENCE [LARGE SCALE GENOMIC DNA]</scope>
    <source>
        <strain evidence="5 6">DSM 15930</strain>
    </source>
</reference>
<protein>
    <recommendedName>
        <fullName evidence="3 4">Small ribosomal subunit protein bS6</fullName>
    </recommendedName>
</protein>
<evidence type="ECO:0000256" key="1">
    <source>
        <dbReference type="ARBA" id="ARBA00009512"/>
    </source>
</evidence>
<dbReference type="PANTHER" id="PTHR21011:SF1">
    <property type="entry name" value="SMALL RIBOSOMAL SUBUNIT PROTEIN BS6M"/>
    <property type="match status" value="1"/>
</dbReference>
<dbReference type="GO" id="GO:0005840">
    <property type="term" value="C:ribosome"/>
    <property type="evidence" value="ECO:0007669"/>
    <property type="project" value="UniProtKB-KW"/>
</dbReference>
<comment type="similarity">
    <text evidence="1 4">Belongs to the bacterial ribosomal protein bS6 family.</text>
</comment>
<evidence type="ECO:0000256" key="3">
    <source>
        <dbReference type="ARBA" id="ARBA00035294"/>
    </source>
</evidence>
<dbReference type="RefSeq" id="WP_073286985.1">
    <property type="nucleotide sequence ID" value="NZ_FRCP01000010.1"/>
</dbReference>
<dbReference type="GO" id="GO:0006412">
    <property type="term" value="P:translation"/>
    <property type="evidence" value="ECO:0007669"/>
    <property type="project" value="UniProtKB-UniRule"/>
</dbReference>
<dbReference type="EMBL" id="FRCP01000010">
    <property type="protein sequence ID" value="SHM45396.1"/>
    <property type="molecule type" value="Genomic_DNA"/>
</dbReference>
<proteinExistence type="inferred from homology"/>
<evidence type="ECO:0000313" key="6">
    <source>
        <dbReference type="Proteomes" id="UP000184038"/>
    </source>
</evidence>
<dbReference type="GO" id="GO:0005737">
    <property type="term" value="C:cytoplasm"/>
    <property type="evidence" value="ECO:0007669"/>
    <property type="project" value="UniProtKB-ARBA"/>
</dbReference>
<dbReference type="CDD" id="cd00473">
    <property type="entry name" value="bS6"/>
    <property type="match status" value="1"/>
</dbReference>
<sequence>MNKYELALVVSAKIEDDARVAAVEQVKELIARFGGTVTNVDEWGKKRLAYEIQKMKEGFYYFIQFESEPTAPREIEQRVRIMESVIRYLCIRQDA</sequence>
<dbReference type="STRING" id="1120996.SAMN02746066_02011"/>
<keyword evidence="6" id="KW-1185">Reference proteome</keyword>
<dbReference type="InterPro" id="IPR020814">
    <property type="entry name" value="Ribosomal_S6_plastid/chlpt"/>
</dbReference>
<keyword evidence="4 5" id="KW-0689">Ribosomal protein</keyword>